<dbReference type="InterPro" id="IPR050316">
    <property type="entry name" value="Tyrosinase/Hemocyanin"/>
</dbReference>
<evidence type="ECO:0000256" key="8">
    <source>
        <dbReference type="SAM" id="MobiDB-lite"/>
    </source>
</evidence>
<dbReference type="Pfam" id="PF00264">
    <property type="entry name" value="Tyrosinase"/>
    <property type="match status" value="3"/>
</dbReference>
<keyword evidence="3" id="KW-0479">Metal-binding</keyword>
<evidence type="ECO:0000313" key="11">
    <source>
        <dbReference type="EMBL" id="RZC65416.1"/>
    </source>
</evidence>
<dbReference type="AlphaFoldDB" id="A0A4Y7JXW1"/>
<sequence length="1106" mass="123356">MASLSSLNSISSAASTRSLSASHSSSQKKTQISVVRKPKHNHVRVIECRANKDHDHDREKETTSFIDRRNMLLGLGGLYGATTAGFGADRMAMAAPIAPPDLSKCGPANLPAGATPINCCPPPDTKIVDFQVPSSSTPLRIRPAAHLVDEAYIAKYNKAYELMRALPDDDPRSFKQQANVHCAYCDGAYDQALAGFPKLEIQVHNSWLFFPFHRYYIYFHEKILGSLIGDPTFALPFWNWDSPAGMKMPSMYAKPSSSLYDKLRDAKHQPPYLLDLNYNLVDSNLPATQQYTSNLTTMYRQVVSGGKTATLFLGSPYRAGGAANPGAGTLENVPHGPVHIWSGDRTQPNIENMGNFYSAARDPIFFAHHSNCDRMWTIWKSLGGNRKDFTDPDFLNAAFLFYDEKKQLLRVTIKDCLEQENLRYKYQDVEIPWVQKKPKTPKARKVEKKVAKKKSMGATEFPIILDKTVQVLVKRPKTKSRSKKEKEDKEEILIISGIELERGALVKFDVFINDEDEVGPESSEFAGSFTNVPHKHGKKDKKIKTCLKLGITDILEDLDAEDDDDILVTIVPRDSGREKEVVTIEGIEIESPSACPSTSQQKTQISVVRKQKHRRSILCRANKDQDNHDKENSSFVDGRNMLLGMGGLYGAATAGFGADRLAMAAPIAPPDLSKCGPANLPAGAVPINCCPPPGTKIIDFELPSSSTPCRVRPAAHLVDDEYIAKYNKAYELMKALPDDDPRSFKQQANVHCAYCDGAYDQAASGFPKMEIQVHGSWLFFLFHRYYVYFHEKILGSLIGMQMPSMFANPDSSLYDKLRDAKHQPPYLLDLNYNLVDSNLPAQQQYTSNLTTMYRQMVSGAKTATLFLGSPYRAGDVANPGAGTLENVPHGPVHFFAVIARDPIFFAHHSNCDRMWTLWKGLGGNRQDFTDPDFLNAAFLFYDENKQLARVKIKDCLEQENLRYKYQDVEIPWLRTKPATPKARNVEKKIAKKKAAGTPEFPIVLLDKTIQILVLIISGIELDRGALLKFDVFINDEHGVGPGSSEFAGSFTNVPHKHGRKEKKIKTRLKLGITDILEDLDVEDDKGVLVTIIPKDSGRGTEVVSIE</sequence>
<evidence type="ECO:0000256" key="5">
    <source>
        <dbReference type="ARBA" id="ARBA00023002"/>
    </source>
</evidence>
<feature type="non-terminal residue" evidence="11">
    <location>
        <position position="1106"/>
    </location>
</feature>
<evidence type="ECO:0000256" key="3">
    <source>
        <dbReference type="ARBA" id="ARBA00022723"/>
    </source>
</evidence>
<keyword evidence="12" id="KW-1185">Reference proteome</keyword>
<keyword evidence="5" id="KW-0560">Oxidoreductase</keyword>
<dbReference type="PANTHER" id="PTHR11474:SF76">
    <property type="entry name" value="SHKT DOMAIN-CONTAINING PROTEIN"/>
    <property type="match status" value="1"/>
</dbReference>
<keyword evidence="6" id="KW-0186">Copper</keyword>
<keyword evidence="4" id="KW-0883">Thioether bond</keyword>
<feature type="domain" description="Tyrosinase copper-binding" evidence="10">
    <location>
        <begin position="901"/>
        <end position="912"/>
    </location>
</feature>
<dbReference type="PROSITE" id="PS00498">
    <property type="entry name" value="TYROSINASE_2"/>
    <property type="match status" value="2"/>
</dbReference>
<dbReference type="InterPro" id="IPR002227">
    <property type="entry name" value="Tyrosinase_Cu-bd"/>
</dbReference>
<dbReference type="Pfam" id="PF12142">
    <property type="entry name" value="PPO1_DWL"/>
    <property type="match status" value="2"/>
</dbReference>
<evidence type="ECO:0000256" key="2">
    <source>
        <dbReference type="ARBA" id="ARBA00009928"/>
    </source>
</evidence>
<name>A0A4Y7JXW1_PAPSO</name>
<dbReference type="STRING" id="3469.A0A4Y7JXW1"/>
<dbReference type="GO" id="GO:0046872">
    <property type="term" value="F:metal ion binding"/>
    <property type="evidence" value="ECO:0007669"/>
    <property type="project" value="UniProtKB-KW"/>
</dbReference>
<dbReference type="InterPro" id="IPR022740">
    <property type="entry name" value="Polyphenol_oxidase_C"/>
</dbReference>
<dbReference type="InterPro" id="IPR008922">
    <property type="entry name" value="Di-copper_centre_dom_sf"/>
</dbReference>
<evidence type="ECO:0000256" key="6">
    <source>
        <dbReference type="ARBA" id="ARBA00023008"/>
    </source>
</evidence>
<evidence type="ECO:0000313" key="12">
    <source>
        <dbReference type="Proteomes" id="UP000316621"/>
    </source>
</evidence>
<dbReference type="OMA" id="MWNEWKL"/>
<dbReference type="SUPFAM" id="SSF48056">
    <property type="entry name" value="Di-copper centre-containing domain"/>
    <property type="match status" value="2"/>
</dbReference>
<keyword evidence="7" id="KW-1015">Disulfide bond</keyword>
<protein>
    <recommendedName>
        <fullName evidence="9 10">Tyrosinase copper-binding domain-containing protein</fullName>
    </recommendedName>
</protein>
<comment type="similarity">
    <text evidence="2">Belongs to the tyrosinase family.</text>
</comment>
<organism evidence="11 12">
    <name type="scientific">Papaver somniferum</name>
    <name type="common">Opium poppy</name>
    <dbReference type="NCBI Taxonomy" id="3469"/>
    <lineage>
        <taxon>Eukaryota</taxon>
        <taxon>Viridiplantae</taxon>
        <taxon>Streptophyta</taxon>
        <taxon>Embryophyta</taxon>
        <taxon>Tracheophyta</taxon>
        <taxon>Spermatophyta</taxon>
        <taxon>Magnoliopsida</taxon>
        <taxon>Ranunculales</taxon>
        <taxon>Papaveraceae</taxon>
        <taxon>Papaveroideae</taxon>
        <taxon>Papaver</taxon>
    </lineage>
</organism>
<feature type="domain" description="Tyrosinase copper-binding" evidence="10">
    <location>
        <begin position="362"/>
        <end position="373"/>
    </location>
</feature>
<dbReference type="Proteomes" id="UP000316621">
    <property type="component" value="Chromosome 6"/>
</dbReference>
<dbReference type="GO" id="GO:0004097">
    <property type="term" value="F:catechol oxidase activity"/>
    <property type="evidence" value="ECO:0007669"/>
    <property type="project" value="InterPro"/>
</dbReference>
<dbReference type="Gramene" id="RZC65416">
    <property type="protein sequence ID" value="RZC65416"/>
    <property type="gene ID" value="C5167_009105"/>
</dbReference>
<dbReference type="EMBL" id="CM010720">
    <property type="protein sequence ID" value="RZC65416.1"/>
    <property type="molecule type" value="Genomic_DNA"/>
</dbReference>
<dbReference type="FunFam" id="1.10.1280.10:FF:000007">
    <property type="entry name" value="Polyphenol oxidase, chloroplastic"/>
    <property type="match status" value="1"/>
</dbReference>
<reference evidence="11 12" key="1">
    <citation type="journal article" date="2018" name="Science">
        <title>The opium poppy genome and morphinan production.</title>
        <authorList>
            <person name="Guo L."/>
            <person name="Winzer T."/>
            <person name="Yang X."/>
            <person name="Li Y."/>
            <person name="Ning Z."/>
            <person name="He Z."/>
            <person name="Teodor R."/>
            <person name="Lu Y."/>
            <person name="Bowser T.A."/>
            <person name="Graham I.A."/>
            <person name="Ye K."/>
        </authorList>
    </citation>
    <scope>NUCLEOTIDE SEQUENCE [LARGE SCALE GENOMIC DNA]</scope>
    <source>
        <strain evidence="12">cv. HN1</strain>
        <tissue evidence="11">Leaves</tissue>
    </source>
</reference>
<feature type="domain" description="Tyrosinase copper-binding" evidence="9">
    <location>
        <begin position="774"/>
        <end position="791"/>
    </location>
</feature>
<dbReference type="Gene3D" id="1.10.1280.10">
    <property type="entry name" value="Di-copper center containing domain from catechol oxidase"/>
    <property type="match status" value="2"/>
</dbReference>
<accession>A0A4Y7JXW1</accession>
<evidence type="ECO:0000259" key="10">
    <source>
        <dbReference type="PROSITE" id="PS00498"/>
    </source>
</evidence>
<evidence type="ECO:0000256" key="4">
    <source>
        <dbReference type="ARBA" id="ARBA00022784"/>
    </source>
</evidence>
<proteinExistence type="inferred from homology"/>
<dbReference type="PANTHER" id="PTHR11474">
    <property type="entry name" value="TYROSINASE FAMILY MEMBER"/>
    <property type="match status" value="1"/>
</dbReference>
<dbReference type="PROSITE" id="PS00497">
    <property type="entry name" value="TYROSINASE_1"/>
    <property type="match status" value="1"/>
</dbReference>
<evidence type="ECO:0000256" key="7">
    <source>
        <dbReference type="ARBA" id="ARBA00023157"/>
    </source>
</evidence>
<evidence type="ECO:0000256" key="1">
    <source>
        <dbReference type="ARBA" id="ARBA00001973"/>
    </source>
</evidence>
<evidence type="ECO:0000259" key="9">
    <source>
        <dbReference type="PROSITE" id="PS00497"/>
    </source>
</evidence>
<dbReference type="PRINTS" id="PR00092">
    <property type="entry name" value="TYROSINASE"/>
</dbReference>
<feature type="region of interest" description="Disordered" evidence="8">
    <location>
        <begin position="15"/>
        <end position="39"/>
    </location>
</feature>
<comment type="cofactor">
    <cofactor evidence="1">
        <name>Cu(2+)</name>
        <dbReference type="ChEBI" id="CHEBI:29036"/>
    </cofactor>
</comment>
<dbReference type="Pfam" id="PF12143">
    <property type="entry name" value="PPO1_KFDV"/>
    <property type="match status" value="2"/>
</dbReference>
<gene>
    <name evidence="11" type="ORF">C5167_009105</name>
</gene>
<feature type="compositionally biased region" description="Low complexity" evidence="8">
    <location>
        <begin position="15"/>
        <end position="25"/>
    </location>
</feature>
<dbReference type="InterPro" id="IPR022739">
    <property type="entry name" value="Polyphenol_oxidase_cen"/>
</dbReference>